<gene>
    <name evidence="3" type="ORF">AVEN_10828_1</name>
    <name evidence="5" type="ORF">AVEN_150389_1</name>
    <name evidence="2" type="ORF">AVEN_268827_1</name>
    <name evidence="4" type="ORF">AVEN_81281_1</name>
</gene>
<sequence>MFTLPALLYLKLLPLFGQYLYHLIVPNKSRPPHAGGAALSPLVLYRPDTLLGQAGPVWVFLHHTSGRIFGLLCMIWCATGPIHDGSSLESGFETGNPPAPRPRLYFSKNSLTHSLRYTN</sequence>
<comment type="caution">
    <text evidence="2">The sequence shown here is derived from an EMBL/GenBank/DDBJ whole genome shotgun (WGS) entry which is preliminary data.</text>
</comment>
<protein>
    <submittedName>
        <fullName evidence="2">Uncharacterized protein</fullName>
    </submittedName>
</protein>
<feature type="signal peptide" evidence="1">
    <location>
        <begin position="1"/>
        <end position="17"/>
    </location>
</feature>
<evidence type="ECO:0000313" key="3">
    <source>
        <dbReference type="EMBL" id="GBN56940.1"/>
    </source>
</evidence>
<dbReference type="Proteomes" id="UP000499080">
    <property type="component" value="Unassembled WGS sequence"/>
</dbReference>
<dbReference type="EMBL" id="BGPR01136035">
    <property type="protein sequence ID" value="GBN56950.1"/>
    <property type="molecule type" value="Genomic_DNA"/>
</dbReference>
<dbReference type="EMBL" id="BGPR01136029">
    <property type="protein sequence ID" value="GBN56939.1"/>
    <property type="molecule type" value="Genomic_DNA"/>
</dbReference>
<name>A0A4Y2Q0C4_ARAVE</name>
<evidence type="ECO:0000313" key="5">
    <source>
        <dbReference type="EMBL" id="GBN56962.1"/>
    </source>
</evidence>
<evidence type="ECO:0000313" key="4">
    <source>
        <dbReference type="EMBL" id="GBN56950.1"/>
    </source>
</evidence>
<keyword evidence="6" id="KW-1185">Reference proteome</keyword>
<evidence type="ECO:0000313" key="6">
    <source>
        <dbReference type="Proteomes" id="UP000499080"/>
    </source>
</evidence>
<dbReference type="EMBL" id="BGPR01136030">
    <property type="protein sequence ID" value="GBN56940.1"/>
    <property type="molecule type" value="Genomic_DNA"/>
</dbReference>
<feature type="chain" id="PRO_5036129174" evidence="1">
    <location>
        <begin position="18"/>
        <end position="119"/>
    </location>
</feature>
<dbReference type="EMBL" id="BGPR01136041">
    <property type="protein sequence ID" value="GBN56962.1"/>
    <property type="molecule type" value="Genomic_DNA"/>
</dbReference>
<evidence type="ECO:0000256" key="1">
    <source>
        <dbReference type="SAM" id="SignalP"/>
    </source>
</evidence>
<evidence type="ECO:0000313" key="2">
    <source>
        <dbReference type="EMBL" id="GBN56939.1"/>
    </source>
</evidence>
<accession>A0A4Y2Q0C4</accession>
<keyword evidence="1" id="KW-0732">Signal</keyword>
<dbReference type="AlphaFoldDB" id="A0A4Y2Q0C4"/>
<reference evidence="2 6" key="1">
    <citation type="journal article" date="2019" name="Sci. Rep.">
        <title>Orb-weaving spider Araneus ventricosus genome elucidates the spidroin gene catalogue.</title>
        <authorList>
            <person name="Kono N."/>
            <person name="Nakamura H."/>
            <person name="Ohtoshi R."/>
            <person name="Moran D.A.P."/>
            <person name="Shinohara A."/>
            <person name="Yoshida Y."/>
            <person name="Fujiwara M."/>
            <person name="Mori M."/>
            <person name="Tomita M."/>
            <person name="Arakawa K."/>
        </authorList>
    </citation>
    <scope>NUCLEOTIDE SEQUENCE [LARGE SCALE GENOMIC DNA]</scope>
</reference>
<proteinExistence type="predicted"/>
<organism evidence="2 6">
    <name type="scientific">Araneus ventricosus</name>
    <name type="common">Orbweaver spider</name>
    <name type="synonym">Epeira ventricosa</name>
    <dbReference type="NCBI Taxonomy" id="182803"/>
    <lineage>
        <taxon>Eukaryota</taxon>
        <taxon>Metazoa</taxon>
        <taxon>Ecdysozoa</taxon>
        <taxon>Arthropoda</taxon>
        <taxon>Chelicerata</taxon>
        <taxon>Arachnida</taxon>
        <taxon>Araneae</taxon>
        <taxon>Araneomorphae</taxon>
        <taxon>Entelegynae</taxon>
        <taxon>Araneoidea</taxon>
        <taxon>Araneidae</taxon>
        <taxon>Araneus</taxon>
    </lineage>
</organism>